<keyword evidence="11" id="KW-1185">Reference proteome</keyword>
<comment type="caution">
    <text evidence="10">The sequence shown here is derived from an EMBL/GenBank/DDBJ whole genome shotgun (WGS) entry which is preliminary data.</text>
</comment>
<evidence type="ECO:0000256" key="6">
    <source>
        <dbReference type="ARBA" id="ARBA00023141"/>
    </source>
</evidence>
<dbReference type="PANTHER" id="PTHR22854:SF2">
    <property type="entry name" value="INDOLE-3-GLYCEROL-PHOSPHATE SYNTHASE"/>
    <property type="match status" value="1"/>
</dbReference>
<dbReference type="InterPro" id="IPR001468">
    <property type="entry name" value="Indole-3-GlycerolPSynthase_CS"/>
</dbReference>
<dbReference type="EMBL" id="PDEP01000004">
    <property type="protein sequence ID" value="PEN08027.1"/>
    <property type="molecule type" value="Genomic_DNA"/>
</dbReference>
<dbReference type="Proteomes" id="UP000221024">
    <property type="component" value="Unassembled WGS sequence"/>
</dbReference>
<feature type="domain" description="Indole-3-glycerol phosphate synthase" evidence="9">
    <location>
        <begin position="4"/>
        <end position="256"/>
    </location>
</feature>
<evidence type="ECO:0000256" key="7">
    <source>
        <dbReference type="ARBA" id="ARBA00023239"/>
    </source>
</evidence>
<dbReference type="PANTHER" id="PTHR22854">
    <property type="entry name" value="TRYPTOPHAN BIOSYNTHESIS PROTEIN"/>
    <property type="match status" value="1"/>
</dbReference>
<keyword evidence="6 8" id="KW-0057">Aromatic amino acid biosynthesis</keyword>
<organism evidence="10 11">
    <name type="scientific">Longimonas halophila</name>
    <dbReference type="NCBI Taxonomy" id="1469170"/>
    <lineage>
        <taxon>Bacteria</taxon>
        <taxon>Pseudomonadati</taxon>
        <taxon>Rhodothermota</taxon>
        <taxon>Rhodothermia</taxon>
        <taxon>Rhodothermales</taxon>
        <taxon>Salisaetaceae</taxon>
        <taxon>Longimonas</taxon>
    </lineage>
</organism>
<evidence type="ECO:0000256" key="2">
    <source>
        <dbReference type="ARBA" id="ARBA00004696"/>
    </source>
</evidence>
<evidence type="ECO:0000259" key="9">
    <source>
        <dbReference type="Pfam" id="PF00218"/>
    </source>
</evidence>
<dbReference type="NCBIfam" id="NF001377">
    <property type="entry name" value="PRK00278.2-4"/>
    <property type="match status" value="1"/>
</dbReference>
<dbReference type="GO" id="GO:0000162">
    <property type="term" value="P:L-tryptophan biosynthetic process"/>
    <property type="evidence" value="ECO:0007669"/>
    <property type="project" value="UniProtKB-UniRule"/>
</dbReference>
<comment type="catalytic activity">
    <reaction evidence="1 8">
        <text>1-(2-carboxyphenylamino)-1-deoxy-D-ribulose 5-phosphate + H(+) = (1S,2R)-1-C-(indol-3-yl)glycerol 3-phosphate + CO2 + H2O</text>
        <dbReference type="Rhea" id="RHEA:23476"/>
        <dbReference type="ChEBI" id="CHEBI:15377"/>
        <dbReference type="ChEBI" id="CHEBI:15378"/>
        <dbReference type="ChEBI" id="CHEBI:16526"/>
        <dbReference type="ChEBI" id="CHEBI:58613"/>
        <dbReference type="ChEBI" id="CHEBI:58866"/>
        <dbReference type="EC" id="4.1.1.48"/>
    </reaction>
</comment>
<dbReference type="AlphaFoldDB" id="A0A2H3NYZ2"/>
<accession>A0A2H3NYZ2</accession>
<dbReference type="GO" id="GO:0004640">
    <property type="term" value="F:phosphoribosylanthranilate isomerase activity"/>
    <property type="evidence" value="ECO:0007669"/>
    <property type="project" value="TreeGrafter"/>
</dbReference>
<evidence type="ECO:0000313" key="10">
    <source>
        <dbReference type="EMBL" id="PEN08027.1"/>
    </source>
</evidence>
<dbReference type="InterPro" id="IPR013785">
    <property type="entry name" value="Aldolase_TIM"/>
</dbReference>
<dbReference type="InterPro" id="IPR013798">
    <property type="entry name" value="Indole-3-glycerol_P_synth_dom"/>
</dbReference>
<dbReference type="EC" id="4.1.1.48" evidence="8"/>
<dbReference type="OrthoDB" id="9804217at2"/>
<dbReference type="HAMAP" id="MF_00134_B">
    <property type="entry name" value="IGPS_B"/>
    <property type="match status" value="1"/>
</dbReference>
<name>A0A2H3NYZ2_9BACT</name>
<reference evidence="10 11" key="1">
    <citation type="submission" date="2017-10" db="EMBL/GenBank/DDBJ databases">
        <title>Draft genome of Longimonas halophila.</title>
        <authorList>
            <person name="Goh K.M."/>
            <person name="Shamsir M.S."/>
            <person name="Lim S.W."/>
        </authorList>
    </citation>
    <scope>NUCLEOTIDE SEQUENCE [LARGE SCALE GENOMIC DNA]</scope>
    <source>
        <strain evidence="10 11">KCTC 42399</strain>
    </source>
</reference>
<dbReference type="UniPathway" id="UPA00035">
    <property type="reaction ID" value="UER00043"/>
</dbReference>
<protein>
    <recommendedName>
        <fullName evidence="8">Indole-3-glycerol phosphate synthase</fullName>
        <shortName evidence="8">IGPS</shortName>
        <ecNumber evidence="8">4.1.1.48</ecNumber>
    </recommendedName>
</protein>
<dbReference type="CDD" id="cd00331">
    <property type="entry name" value="IGPS"/>
    <property type="match status" value="1"/>
</dbReference>
<dbReference type="GO" id="GO:0004425">
    <property type="term" value="F:indole-3-glycerol-phosphate synthase activity"/>
    <property type="evidence" value="ECO:0007669"/>
    <property type="project" value="UniProtKB-UniRule"/>
</dbReference>
<sequence>MSILDDIVADTRELIAKRKHQTPLAELKKRPLFGDHEPLSLAEALKQRGMSFIAEVKKASPSKGVIRDPFQPAQIAQSYANHGAAAISVLTEPLHFQGSLESLAWIRAHVPDTPLLRKDFIVDPYQLVEAKAVGADAVLLIATALEAGALYDLHAQAEELGLSCLVEVYTHEDLDKIDFDQISLLGVNNRNLHTFEVDIANSLDIFQHVPRSVGWVSESGLSDPETLVRLRQNGVNGVLIGEHFMRADDPGQALTDLRDAAREIAIAQQQ</sequence>
<comment type="similarity">
    <text evidence="8">Belongs to the TrpC family.</text>
</comment>
<dbReference type="Gene3D" id="3.20.20.70">
    <property type="entry name" value="Aldolase class I"/>
    <property type="match status" value="1"/>
</dbReference>
<keyword evidence="4 8" id="KW-0210">Decarboxylase</keyword>
<evidence type="ECO:0000256" key="8">
    <source>
        <dbReference type="HAMAP-Rule" id="MF_00134"/>
    </source>
</evidence>
<keyword evidence="5 8" id="KW-0822">Tryptophan biosynthesis</keyword>
<evidence type="ECO:0000313" key="11">
    <source>
        <dbReference type="Proteomes" id="UP000221024"/>
    </source>
</evidence>
<dbReference type="PROSITE" id="PS00614">
    <property type="entry name" value="IGPS"/>
    <property type="match status" value="1"/>
</dbReference>
<keyword evidence="7 8" id="KW-0456">Lyase</keyword>
<evidence type="ECO:0000256" key="3">
    <source>
        <dbReference type="ARBA" id="ARBA00022605"/>
    </source>
</evidence>
<dbReference type="FunFam" id="3.20.20.70:FF:000024">
    <property type="entry name" value="Indole-3-glycerol phosphate synthase"/>
    <property type="match status" value="1"/>
</dbReference>
<dbReference type="Pfam" id="PF00218">
    <property type="entry name" value="IGPS"/>
    <property type="match status" value="1"/>
</dbReference>
<dbReference type="InterPro" id="IPR045186">
    <property type="entry name" value="Indole-3-glycerol_P_synth"/>
</dbReference>
<proteinExistence type="inferred from homology"/>
<dbReference type="RefSeq" id="WP_098061752.1">
    <property type="nucleotide sequence ID" value="NZ_PDEP01000004.1"/>
</dbReference>
<comment type="pathway">
    <text evidence="2 8">Amino-acid biosynthesis; L-tryptophan biosynthesis; L-tryptophan from chorismate: step 4/5.</text>
</comment>
<keyword evidence="3 8" id="KW-0028">Amino-acid biosynthesis</keyword>
<dbReference type="InterPro" id="IPR011060">
    <property type="entry name" value="RibuloseP-bd_barrel"/>
</dbReference>
<evidence type="ECO:0000256" key="4">
    <source>
        <dbReference type="ARBA" id="ARBA00022793"/>
    </source>
</evidence>
<evidence type="ECO:0000256" key="5">
    <source>
        <dbReference type="ARBA" id="ARBA00022822"/>
    </source>
</evidence>
<dbReference type="SUPFAM" id="SSF51366">
    <property type="entry name" value="Ribulose-phoshate binding barrel"/>
    <property type="match status" value="1"/>
</dbReference>
<gene>
    <name evidence="8" type="primary">trpC</name>
    <name evidence="10" type="ORF">CRI93_06180</name>
</gene>
<evidence type="ECO:0000256" key="1">
    <source>
        <dbReference type="ARBA" id="ARBA00001633"/>
    </source>
</evidence>